<keyword evidence="2" id="KW-1185">Reference proteome</keyword>
<comment type="caution">
    <text evidence="1">The sequence shown here is derived from an EMBL/GenBank/DDBJ whole genome shotgun (WGS) entry which is preliminary data.</text>
</comment>
<organism evidence="1 2">
    <name type="scientific">Holotrichia oblita</name>
    <name type="common">Chafer beetle</name>
    <dbReference type="NCBI Taxonomy" id="644536"/>
    <lineage>
        <taxon>Eukaryota</taxon>
        <taxon>Metazoa</taxon>
        <taxon>Ecdysozoa</taxon>
        <taxon>Arthropoda</taxon>
        <taxon>Hexapoda</taxon>
        <taxon>Insecta</taxon>
        <taxon>Pterygota</taxon>
        <taxon>Neoptera</taxon>
        <taxon>Endopterygota</taxon>
        <taxon>Coleoptera</taxon>
        <taxon>Polyphaga</taxon>
        <taxon>Scarabaeiformia</taxon>
        <taxon>Scarabaeidae</taxon>
        <taxon>Melolonthinae</taxon>
        <taxon>Holotrichia</taxon>
    </lineage>
</organism>
<accession>A0ACB9SXS3</accession>
<evidence type="ECO:0000313" key="2">
    <source>
        <dbReference type="Proteomes" id="UP001056778"/>
    </source>
</evidence>
<proteinExistence type="predicted"/>
<evidence type="ECO:0000313" key="1">
    <source>
        <dbReference type="EMBL" id="KAI4459390.1"/>
    </source>
</evidence>
<dbReference type="Proteomes" id="UP001056778">
    <property type="component" value="Chromosome 6"/>
</dbReference>
<reference evidence="1" key="1">
    <citation type="submission" date="2022-04" db="EMBL/GenBank/DDBJ databases">
        <title>Chromosome-scale genome assembly of Holotrichia oblita Faldermann.</title>
        <authorList>
            <person name="Rongchong L."/>
        </authorList>
    </citation>
    <scope>NUCLEOTIDE SEQUENCE</scope>
    <source>
        <strain evidence="1">81SQS9</strain>
    </source>
</reference>
<sequence length="794" mass="88841">MPCATTCACTCGGSVRRRRAVCLTVSCGMSSNTSTHVLLGTSIAGGDLFQSNDRTVDDLTMNNNNSTQFFANVLKSGAGAKFSFPERDQAVIFDAIENTIKNDYIIAVAELVQPQNIIFASRVSNNRTCIYLSSKDLVESFMNTHGGIKLNESIIPARRLVSPAKRIILSNDSPSLPHETLEKELKQIGLQVVSPVIFIGAGIPKEGYKHIFSFHRHVYVVFQEHERLPDSLVIQFRGNAFRVFLTTDEIRCFQCKRIGHVASKCPSNNDNSVVVETVEASSVPLPDSPCPSSPEKRGGKEEEAKGKQDALAVAKSYTNDINSLVELLIRIVRVVKTNNLKSRIKRLIKKVITGLDPDAYQEIMSQDDIGSISSQGDCSDRSEACRTKMHYGVTSTVLKKKLLEGIRIGSCNCDEKYVKNINSSVKETISTDLLLTLAKSMNTEEGIIYFIFASIMWDIIVWNNEDAIDVVPSIWCTNDEKTSYKYPINLTQKKIKKIIVDCSNLETNYKVSCARCLKSNIENFNKAQEYCKKGAYTSHIETEEFEDEIENMGKRITKKPMKILDSETEISGQSSEEEASLPDCNTDNFTSTCVIRRPSIISSPSSVSTSTNIVSDNTLSRLFSSISDINYEIKEIKKKLTEISNLQGRYQETNYVNNDISLEEDDILKHLPCETQEEIEIVEEKLNQNSTYKRKIIQMLWLVGGSTVQRTVNLGMNRILGKLISLQYSGQGKKKKLAFSKLTLYQLIFEAVRMRHSKACDEEITKAISLYLATAKSRLPPSERKNKVSNESDV</sequence>
<protein>
    <submittedName>
        <fullName evidence="1">Zinc finger cchc-type superfamily</fullName>
    </submittedName>
</protein>
<gene>
    <name evidence="1" type="ORF">MML48_6g00005506</name>
</gene>
<dbReference type="EMBL" id="CM043020">
    <property type="protein sequence ID" value="KAI4459390.1"/>
    <property type="molecule type" value="Genomic_DNA"/>
</dbReference>
<name>A0ACB9SXS3_HOLOL</name>